<feature type="transmembrane region" description="Helical" evidence="14">
    <location>
        <begin position="32"/>
        <end position="50"/>
    </location>
</feature>
<keyword evidence="4 14" id="KW-1003">Cell membrane</keyword>
<keyword evidence="5 14" id="KW-0808">Transferase</keyword>
<evidence type="ECO:0000256" key="3">
    <source>
        <dbReference type="ARBA" id="ARBA00012292"/>
    </source>
</evidence>
<evidence type="ECO:0000256" key="5">
    <source>
        <dbReference type="ARBA" id="ARBA00022679"/>
    </source>
</evidence>
<evidence type="ECO:0000256" key="7">
    <source>
        <dbReference type="ARBA" id="ARBA00022989"/>
    </source>
</evidence>
<dbReference type="GO" id="GO:0005886">
    <property type="term" value="C:plasma membrane"/>
    <property type="evidence" value="ECO:0007669"/>
    <property type="project" value="UniProtKB-SubCell"/>
</dbReference>
<accession>A0A8J2BH18</accession>
<keyword evidence="8 14" id="KW-0350">Heme biosynthesis</keyword>
<evidence type="ECO:0000256" key="6">
    <source>
        <dbReference type="ARBA" id="ARBA00022692"/>
    </source>
</evidence>
<comment type="similarity">
    <text evidence="14">Belongs to the UbiA prenyltransferase family. Protoheme IX farnesyltransferase subfamily.</text>
</comment>
<feature type="transmembrane region" description="Helical" evidence="14">
    <location>
        <begin position="62"/>
        <end position="82"/>
    </location>
</feature>
<reference evidence="15" key="1">
    <citation type="submission" date="2021-02" db="EMBL/GenBank/DDBJ databases">
        <authorList>
            <person name="Cremers G."/>
            <person name="Picone N."/>
        </authorList>
    </citation>
    <scope>NUCLEOTIDE SEQUENCE</scope>
    <source>
        <strain evidence="15">PQ17</strain>
    </source>
</reference>
<dbReference type="HAMAP" id="MF_00154">
    <property type="entry name" value="CyoE_CtaB"/>
    <property type="match status" value="1"/>
</dbReference>
<feature type="transmembrane region" description="Helical" evidence="14">
    <location>
        <begin position="181"/>
        <end position="205"/>
    </location>
</feature>
<dbReference type="EMBL" id="CAJNOB010000001">
    <property type="protein sequence ID" value="CAF0689012.1"/>
    <property type="molecule type" value="Genomic_DNA"/>
</dbReference>
<sequence>MKRLFTKDMGGSRLGELLVGAREWCRDVAELAKARLMAMVLVTTLVGFYVGSSRPSEGGKAWHLLVGTALVAAAAAGLNQLLERDVDRRMSRTCDRPIAAGRFAPRQACLIAVFEGLAGLFYLAKTVGMGPSWVAALTLFLYVVLYTPLKRKSPWHTLIGAVSGALPPLIGYVAGDQRDWAMGWVLFGILFLWQLPHFWAIAWLYRQEYGEAGIRTFFDSDRSGVSCGWACLVFSVLLWAVSLVPWWMGTVGGLYGPGAVVLGGFFVGLAFRFLQEPSRTHARSLFLGSIVYLPALLALLVVGYRGV</sequence>
<keyword evidence="7 14" id="KW-1133">Transmembrane helix</keyword>
<dbReference type="GO" id="GO:0048034">
    <property type="term" value="P:heme O biosynthetic process"/>
    <property type="evidence" value="ECO:0007669"/>
    <property type="project" value="UniProtKB-UniRule"/>
</dbReference>
<feature type="transmembrane region" description="Helical" evidence="14">
    <location>
        <begin position="130"/>
        <end position="149"/>
    </location>
</feature>
<dbReference type="InterPro" id="IPR000537">
    <property type="entry name" value="UbiA_prenyltransferase"/>
</dbReference>
<name>A0A8J2BH18_9BACT</name>
<evidence type="ECO:0000256" key="11">
    <source>
        <dbReference type="ARBA" id="ARBA00040810"/>
    </source>
</evidence>
<evidence type="ECO:0000256" key="4">
    <source>
        <dbReference type="ARBA" id="ARBA00022475"/>
    </source>
</evidence>
<dbReference type="AlphaFoldDB" id="A0A8J2BH18"/>
<comment type="caution">
    <text evidence="15">The sequence shown here is derived from an EMBL/GenBank/DDBJ whole genome shotgun (WGS) entry which is preliminary data.</text>
</comment>
<comment type="subcellular location">
    <subcellularLocation>
        <location evidence="1 14">Cell membrane</location>
        <topology evidence="1 14">Multi-pass membrane protein</topology>
    </subcellularLocation>
</comment>
<dbReference type="PANTHER" id="PTHR43448:SF7">
    <property type="entry name" value="4-HYDROXYBENZOATE SOLANESYLTRANSFERASE"/>
    <property type="match status" value="1"/>
</dbReference>
<keyword evidence="16" id="KW-1185">Reference proteome</keyword>
<feature type="transmembrane region" description="Helical" evidence="14">
    <location>
        <begin position="254"/>
        <end position="273"/>
    </location>
</feature>
<evidence type="ECO:0000313" key="16">
    <source>
        <dbReference type="Proteomes" id="UP000663859"/>
    </source>
</evidence>
<feature type="transmembrane region" description="Helical" evidence="14">
    <location>
        <begin position="156"/>
        <end position="175"/>
    </location>
</feature>
<dbReference type="Proteomes" id="UP000663859">
    <property type="component" value="Unassembled WGS sequence"/>
</dbReference>
<organism evidence="15 16">
    <name type="scientific">Candidatus Methylacidithermus pantelleriae</name>
    <dbReference type="NCBI Taxonomy" id="2744239"/>
    <lineage>
        <taxon>Bacteria</taxon>
        <taxon>Pseudomonadati</taxon>
        <taxon>Verrucomicrobiota</taxon>
        <taxon>Methylacidiphilae</taxon>
        <taxon>Methylacidiphilales</taxon>
        <taxon>Methylacidiphilaceae</taxon>
        <taxon>Candidatus Methylacidithermus</taxon>
    </lineage>
</organism>
<comment type="miscellaneous">
    <text evidence="14">Carbon 2 of the heme B porphyrin ring is defined according to the Fischer nomenclature.</text>
</comment>
<evidence type="ECO:0000256" key="9">
    <source>
        <dbReference type="ARBA" id="ARBA00023136"/>
    </source>
</evidence>
<evidence type="ECO:0000256" key="14">
    <source>
        <dbReference type="HAMAP-Rule" id="MF_00154"/>
    </source>
</evidence>
<proteinExistence type="inferred from homology"/>
<dbReference type="PANTHER" id="PTHR43448">
    <property type="entry name" value="PROTOHEME IX FARNESYLTRANSFERASE, MITOCHONDRIAL"/>
    <property type="match status" value="1"/>
</dbReference>
<dbReference type="Gene3D" id="1.10.357.140">
    <property type="entry name" value="UbiA prenyltransferase"/>
    <property type="match status" value="1"/>
</dbReference>
<dbReference type="Pfam" id="PF01040">
    <property type="entry name" value="UbiA"/>
    <property type="match status" value="1"/>
</dbReference>
<evidence type="ECO:0000256" key="12">
    <source>
        <dbReference type="ARBA" id="ARBA00042475"/>
    </source>
</evidence>
<dbReference type="CDD" id="cd13957">
    <property type="entry name" value="PT_UbiA_Cox10"/>
    <property type="match status" value="1"/>
</dbReference>
<gene>
    <name evidence="14 15" type="primary">ctaB</name>
    <name evidence="15" type="ORF">MPNT_10081</name>
</gene>
<dbReference type="RefSeq" id="WP_174581603.1">
    <property type="nucleotide sequence ID" value="NZ_CAJNOB010000001.1"/>
</dbReference>
<evidence type="ECO:0000256" key="10">
    <source>
        <dbReference type="ARBA" id="ARBA00030253"/>
    </source>
</evidence>
<evidence type="ECO:0000313" key="15">
    <source>
        <dbReference type="EMBL" id="CAF0689012.1"/>
    </source>
</evidence>
<keyword evidence="6 14" id="KW-0812">Transmembrane</keyword>
<evidence type="ECO:0000256" key="13">
    <source>
        <dbReference type="ARBA" id="ARBA00047690"/>
    </source>
</evidence>
<dbReference type="EC" id="2.5.1.141" evidence="3 14"/>
<feature type="transmembrane region" description="Helical" evidence="14">
    <location>
        <begin position="103"/>
        <end position="124"/>
    </location>
</feature>
<evidence type="ECO:0000256" key="1">
    <source>
        <dbReference type="ARBA" id="ARBA00004651"/>
    </source>
</evidence>
<dbReference type="InterPro" id="IPR044878">
    <property type="entry name" value="UbiA_sf"/>
</dbReference>
<dbReference type="InterPro" id="IPR006369">
    <property type="entry name" value="Protohaem_IX_farnesylTrfase"/>
</dbReference>
<feature type="transmembrane region" description="Helical" evidence="14">
    <location>
        <begin position="226"/>
        <end position="248"/>
    </location>
</feature>
<evidence type="ECO:0000256" key="8">
    <source>
        <dbReference type="ARBA" id="ARBA00023133"/>
    </source>
</evidence>
<protein>
    <recommendedName>
        <fullName evidence="11 14">Protoheme IX farnesyltransferase</fullName>
        <ecNumber evidence="3 14">2.5.1.141</ecNumber>
    </recommendedName>
    <alternativeName>
        <fullName evidence="12 14">Heme B farnesyltransferase</fullName>
    </alternativeName>
    <alternativeName>
        <fullName evidence="10 14">Heme O synthase</fullName>
    </alternativeName>
</protein>
<evidence type="ECO:0000256" key="2">
    <source>
        <dbReference type="ARBA" id="ARBA00004919"/>
    </source>
</evidence>
<keyword evidence="9 14" id="KW-0472">Membrane</keyword>
<feature type="transmembrane region" description="Helical" evidence="14">
    <location>
        <begin position="285"/>
        <end position="304"/>
    </location>
</feature>
<dbReference type="GO" id="GO:0008495">
    <property type="term" value="F:protoheme IX farnesyltransferase activity"/>
    <property type="evidence" value="ECO:0007669"/>
    <property type="project" value="UniProtKB-UniRule"/>
</dbReference>
<dbReference type="NCBIfam" id="TIGR01473">
    <property type="entry name" value="cyoE_ctaB"/>
    <property type="match status" value="1"/>
</dbReference>
<comment type="function">
    <text evidence="14">Converts heme B (protoheme IX) to heme O by substitution of the vinyl group on carbon 2 of heme B porphyrin ring with a hydroxyethyl farnesyl side group.</text>
</comment>
<dbReference type="UniPathway" id="UPA00834">
    <property type="reaction ID" value="UER00712"/>
</dbReference>
<comment type="catalytic activity">
    <reaction evidence="13 14">
        <text>heme b + (2E,6E)-farnesyl diphosphate + H2O = Fe(II)-heme o + diphosphate</text>
        <dbReference type="Rhea" id="RHEA:28070"/>
        <dbReference type="ChEBI" id="CHEBI:15377"/>
        <dbReference type="ChEBI" id="CHEBI:33019"/>
        <dbReference type="ChEBI" id="CHEBI:60344"/>
        <dbReference type="ChEBI" id="CHEBI:60530"/>
        <dbReference type="ChEBI" id="CHEBI:175763"/>
        <dbReference type="EC" id="2.5.1.141"/>
    </reaction>
</comment>
<comment type="pathway">
    <text evidence="2 14">Porphyrin-containing compound metabolism; heme O biosynthesis; heme O from protoheme: step 1/1.</text>
</comment>